<feature type="compositionally biased region" description="Polar residues" evidence="1">
    <location>
        <begin position="597"/>
        <end position="615"/>
    </location>
</feature>
<dbReference type="EMBL" id="CP089274">
    <property type="protein sequence ID" value="USP72845.1"/>
    <property type="molecule type" value="Genomic_DNA"/>
</dbReference>
<accession>A0A9Q8Z0M4</accession>
<feature type="region of interest" description="Disordered" evidence="1">
    <location>
        <begin position="1194"/>
        <end position="1248"/>
    </location>
</feature>
<dbReference type="SUPFAM" id="SSF53474">
    <property type="entry name" value="alpha/beta-Hydrolases"/>
    <property type="match status" value="1"/>
</dbReference>
<evidence type="ECO:0000256" key="1">
    <source>
        <dbReference type="SAM" id="MobiDB-lite"/>
    </source>
</evidence>
<feature type="region of interest" description="Disordered" evidence="1">
    <location>
        <begin position="862"/>
        <end position="882"/>
    </location>
</feature>
<feature type="compositionally biased region" description="Low complexity" evidence="1">
    <location>
        <begin position="867"/>
        <end position="876"/>
    </location>
</feature>
<gene>
    <name evidence="3" type="ORF">yc1106_00119</name>
</gene>
<protein>
    <recommendedName>
        <fullName evidence="2">Epoxide hydrolase N-terminal domain-containing protein</fullName>
    </recommendedName>
</protein>
<evidence type="ECO:0000313" key="3">
    <source>
        <dbReference type="EMBL" id="USP72845.1"/>
    </source>
</evidence>
<dbReference type="GO" id="GO:0016020">
    <property type="term" value="C:membrane"/>
    <property type="evidence" value="ECO:0007669"/>
    <property type="project" value="TreeGrafter"/>
</dbReference>
<organism evidence="3 4">
    <name type="scientific">Curvularia clavata</name>
    <dbReference type="NCBI Taxonomy" id="95742"/>
    <lineage>
        <taxon>Eukaryota</taxon>
        <taxon>Fungi</taxon>
        <taxon>Dikarya</taxon>
        <taxon>Ascomycota</taxon>
        <taxon>Pezizomycotina</taxon>
        <taxon>Dothideomycetes</taxon>
        <taxon>Pleosporomycetidae</taxon>
        <taxon>Pleosporales</taxon>
        <taxon>Pleosporineae</taxon>
        <taxon>Pleosporaceae</taxon>
        <taxon>Curvularia</taxon>
    </lineage>
</organism>
<dbReference type="OrthoDB" id="432953at2759"/>
<feature type="domain" description="Epoxide hydrolase N-terminal" evidence="2">
    <location>
        <begin position="883"/>
        <end position="998"/>
    </location>
</feature>
<dbReference type="GO" id="GO:0005797">
    <property type="term" value="C:Golgi medial cisterna"/>
    <property type="evidence" value="ECO:0007669"/>
    <property type="project" value="TreeGrafter"/>
</dbReference>
<sequence length="1374" mass="152876">MGASDSKLSFKQGIFRLSEPKQIPADDVYWTGFWELPESTEDVFSLFSPADIRRTRDNNLANLETLILAVTSRLVVLRNHPSFPDPELAPERDALNCIRVLTRLLPFLYEADHLEAWEDQFFWAERRKRSRRGQLVRSEVIFDEADPDQTPMEKEPEFEKAKPLAEEIIDTLIDLLFFSEFTLPKVAAGKSKVPYSIWQSGVGCNTPVASTKEFESNRTEILRLLLTLASKSMYMSASVLPVKGVKAITYIATCPDKQVVLSVLCSLLNTTLKYNPATWRVPYDHVVFKDQRQILVTYCLQLLLVLVLYPIPEPGNGPAPKNFFRHFLGRLHRPQDFQFLVDGMTRILNQPLQANTSYLPGSHKSLTWAPEMIMLFWEALQCNKRFRSFIIDTDRAHDFVVLVLYYAIDQRNDPSKQGLVRMCIFVLQTLSVEPQFGKSLNKTFEGQESLPASIRIPNFHGTYADYVITSIYTLLTTGKGKLDAIYPALLAILNNIAAYVQNLGRATSSKLLQLFASMSSPSFLLANENNHTLLHSLLEVLNAIIEHQCPHNPNLVYAIVRSRKRFQALRDFTLESGQEEIERQNQQRKEGGEDLTRTNSIDSLRSSTIARTPTLGNVPEEDSAFAIGGDDDSDDDDANPSRTSDVTRSPIQSPSGASRSASIASSIDDSVPLQLRGMSEKARGKRPVGQPAFSRQNSMTSLHSVAGPAMASNEFFTPSVPWLEGWLSELPLHTILMLISELGPKLPSAGNSTDTAEALKIIRETEVRGIEPSPIRVHLFEWSPLSLGWYESLLWGFIFAAEMLVAKGTAGVWNNTSIRLFKVQEAAAAAPSLLQPRGAVDAVGSNLVQRIGSLNLRGVAAQAAQRSPSSTNTTTGSAGGGTATVSSKYLELTRKKLELTRMPRELALPDERLWEQGTPKRVLEPLLDFWLEKYDWRAAEARFNSTLPQFRTSITTSSTDDASGTQTLRVHFVHRRSKQANAIPMLLAHTWPSSFIEVQRIINALTEPQSVPGLAGAAPQAFHVVAPSIPGFGFSDASMEEGFGLDGTAEVFQKLMARLGYDEFVAHGTGWGFSICRVLALRYPKSCLAVHTVNPSFKEPTYRRNPLQYLKWRVAKLTQAKVPLLSFGYVQSDVQSRPGQTGEHSTTPNEVYGSPQALHRLYSVRPQTLAFSLCDSPVGLLATLLDVIHTRDVAPRPLSGRPRSPFLSPVELEMEQSDEEQGDVTSTSMVQTQDYSSATKQEGDGKSYTWSPTEVLNFTMLQWLPGPEAALRWLRRAYMDTLVPSYSDYTPTRLGVSTFLAHNSKTAAPLEWGSSFWDMCWVRRHSGRPAMLPGFEAPDTLVIDLRECFGGMVESGGIVFKAPDGASEVVRGVD</sequence>
<evidence type="ECO:0000313" key="4">
    <source>
        <dbReference type="Proteomes" id="UP001056012"/>
    </source>
</evidence>
<dbReference type="InterPro" id="IPR010497">
    <property type="entry name" value="Epoxide_hydro_N"/>
</dbReference>
<dbReference type="PANTHER" id="PTHR21575:SF12">
    <property type="entry name" value="PROTEIN HID1"/>
    <property type="match status" value="1"/>
</dbReference>
<dbReference type="Pfam" id="PF06441">
    <property type="entry name" value="EHN"/>
    <property type="match status" value="1"/>
</dbReference>
<name>A0A9Q8Z0M4_CURCL</name>
<feature type="region of interest" description="Disordered" evidence="1">
    <location>
        <begin position="577"/>
        <end position="672"/>
    </location>
</feature>
<feature type="compositionally biased region" description="Polar residues" evidence="1">
    <location>
        <begin position="640"/>
        <end position="652"/>
    </location>
</feature>
<dbReference type="Pfam" id="PF12722">
    <property type="entry name" value="Hid1"/>
    <property type="match status" value="1"/>
</dbReference>
<evidence type="ECO:0000259" key="2">
    <source>
        <dbReference type="Pfam" id="PF06441"/>
    </source>
</evidence>
<dbReference type="PANTHER" id="PTHR21575">
    <property type="entry name" value="PROTEIN HID1"/>
    <property type="match status" value="1"/>
</dbReference>
<reference evidence="3" key="1">
    <citation type="submission" date="2021-12" db="EMBL/GenBank/DDBJ databases">
        <title>Curvularia clavata genome.</title>
        <authorList>
            <person name="Cao Y."/>
        </authorList>
    </citation>
    <scope>NUCLEOTIDE SEQUENCE</scope>
    <source>
        <strain evidence="3">Yc1106</strain>
    </source>
</reference>
<feature type="compositionally biased region" description="Acidic residues" evidence="1">
    <location>
        <begin position="1212"/>
        <end position="1222"/>
    </location>
</feature>
<feature type="compositionally biased region" description="Polar residues" evidence="1">
    <location>
        <begin position="1223"/>
        <end position="1240"/>
    </location>
</feature>
<dbReference type="VEuPathDB" id="FungiDB:yc1106_00119"/>
<dbReference type="Gene3D" id="3.40.50.1820">
    <property type="entry name" value="alpha/beta hydrolase"/>
    <property type="match status" value="1"/>
</dbReference>
<proteinExistence type="predicted"/>
<dbReference type="GO" id="GO:0000138">
    <property type="term" value="C:Golgi trans cisterna"/>
    <property type="evidence" value="ECO:0007669"/>
    <property type="project" value="TreeGrafter"/>
</dbReference>
<feature type="compositionally biased region" description="Acidic residues" evidence="1">
    <location>
        <begin position="619"/>
        <end position="638"/>
    </location>
</feature>
<feature type="compositionally biased region" description="Basic and acidic residues" evidence="1">
    <location>
        <begin position="580"/>
        <end position="596"/>
    </location>
</feature>
<feature type="compositionally biased region" description="Low complexity" evidence="1">
    <location>
        <begin position="653"/>
        <end position="670"/>
    </location>
</feature>
<dbReference type="InterPro" id="IPR026705">
    <property type="entry name" value="Hid-1/Ecm30"/>
</dbReference>
<dbReference type="InterPro" id="IPR029058">
    <property type="entry name" value="AB_hydrolase_fold"/>
</dbReference>
<keyword evidence="4" id="KW-1185">Reference proteome</keyword>
<dbReference type="Proteomes" id="UP001056012">
    <property type="component" value="Chromosome 1"/>
</dbReference>